<reference evidence="1 2" key="1">
    <citation type="journal article" date="2010" name="J. Bacteriol.">
        <title>Genome sequences of Pelagibaca bermudensis HTCC2601T and Maritimibacter alkaliphilus HTCC2654T, the type strains of two marine Roseobacter genera.</title>
        <authorList>
            <person name="Thrash J.C."/>
            <person name="Cho J.C."/>
            <person name="Ferriera S."/>
            <person name="Johnson J."/>
            <person name="Vergin K.L."/>
            <person name="Giovannoni S.J."/>
        </authorList>
    </citation>
    <scope>NUCLEOTIDE SEQUENCE [LARGE SCALE GENOMIC DNA]</scope>
    <source>
        <strain evidence="2">DSM 26914 / JCM 13377 / KCTC 12554 / HTCC2601</strain>
    </source>
</reference>
<sequence length="24" mass="2752">MRWKRRCARRWCSGSSVPAASGRS</sequence>
<dbReference type="Proteomes" id="UP000006230">
    <property type="component" value="Unassembled WGS sequence"/>
</dbReference>
<comment type="caution">
    <text evidence="1">The sequence shown here is derived from an EMBL/GenBank/DDBJ whole genome shotgun (WGS) entry which is preliminary data.</text>
</comment>
<evidence type="ECO:0000313" key="2">
    <source>
        <dbReference type="Proteomes" id="UP000006230"/>
    </source>
</evidence>
<gene>
    <name evidence="1" type="ORF">R2601_02883</name>
</gene>
<keyword evidence="2" id="KW-1185">Reference proteome</keyword>
<evidence type="ECO:0000313" key="1">
    <source>
        <dbReference type="EMBL" id="EAU48483.1"/>
    </source>
</evidence>
<dbReference type="AlphaFoldDB" id="Q0FWR9"/>
<accession>Q0FWR9</accession>
<dbReference type="HOGENOM" id="CLU_3421106_0_0_5"/>
<organism evidence="1 2">
    <name type="scientific">Salipiger bermudensis (strain DSM 26914 / JCM 13377 / KCTC 12554 / HTCC2601)</name>
    <name type="common">Pelagibaca bermudensis</name>
    <dbReference type="NCBI Taxonomy" id="314265"/>
    <lineage>
        <taxon>Bacteria</taxon>
        <taxon>Pseudomonadati</taxon>
        <taxon>Pseudomonadota</taxon>
        <taxon>Alphaproteobacteria</taxon>
        <taxon>Rhodobacterales</taxon>
        <taxon>Roseobacteraceae</taxon>
        <taxon>Salipiger</taxon>
    </lineage>
</organism>
<proteinExistence type="predicted"/>
<protein>
    <submittedName>
        <fullName evidence="1">Uncharacterized protein</fullName>
    </submittedName>
</protein>
<dbReference type="EMBL" id="AATQ01000001">
    <property type="protein sequence ID" value="EAU48483.1"/>
    <property type="molecule type" value="Genomic_DNA"/>
</dbReference>
<name>Q0FWR9_SALBH</name>